<protein>
    <submittedName>
        <fullName evidence="1">Uncharacterized protein</fullName>
    </submittedName>
</protein>
<name>A0ABQ7V4A8_SOLTU</name>
<accession>A0ABQ7V4A8</accession>
<evidence type="ECO:0000313" key="1">
    <source>
        <dbReference type="EMBL" id="KAH0757825.1"/>
    </source>
</evidence>
<organism evidence="1 2">
    <name type="scientific">Solanum tuberosum</name>
    <name type="common">Potato</name>
    <dbReference type="NCBI Taxonomy" id="4113"/>
    <lineage>
        <taxon>Eukaryota</taxon>
        <taxon>Viridiplantae</taxon>
        <taxon>Streptophyta</taxon>
        <taxon>Embryophyta</taxon>
        <taxon>Tracheophyta</taxon>
        <taxon>Spermatophyta</taxon>
        <taxon>Magnoliopsida</taxon>
        <taxon>eudicotyledons</taxon>
        <taxon>Gunneridae</taxon>
        <taxon>Pentapetalae</taxon>
        <taxon>asterids</taxon>
        <taxon>lamiids</taxon>
        <taxon>Solanales</taxon>
        <taxon>Solanaceae</taxon>
        <taxon>Solanoideae</taxon>
        <taxon>Solaneae</taxon>
        <taxon>Solanum</taxon>
    </lineage>
</organism>
<dbReference type="Proteomes" id="UP000826656">
    <property type="component" value="Unassembled WGS sequence"/>
</dbReference>
<gene>
    <name evidence="1" type="ORF">KY290_021318</name>
</gene>
<comment type="caution">
    <text evidence="1">The sequence shown here is derived from an EMBL/GenBank/DDBJ whole genome shotgun (WGS) entry which is preliminary data.</text>
</comment>
<evidence type="ECO:0000313" key="2">
    <source>
        <dbReference type="Proteomes" id="UP000826656"/>
    </source>
</evidence>
<reference evidence="1 2" key="1">
    <citation type="journal article" date="2021" name="bioRxiv">
        <title>Chromosome-scale and haplotype-resolved genome assembly of a tetraploid potato cultivar.</title>
        <authorList>
            <person name="Sun H."/>
            <person name="Jiao W.-B."/>
            <person name="Krause K."/>
            <person name="Campoy J.A."/>
            <person name="Goel M."/>
            <person name="Folz-Donahue K."/>
            <person name="Kukat C."/>
            <person name="Huettel B."/>
            <person name="Schneeberger K."/>
        </authorList>
    </citation>
    <scope>NUCLEOTIDE SEQUENCE [LARGE SCALE GENOMIC DNA]</scope>
    <source>
        <strain evidence="1">SolTubOtavaFocal</strain>
        <tissue evidence="1">Leaves</tissue>
    </source>
</reference>
<proteinExistence type="predicted"/>
<dbReference type="EMBL" id="JAIVGD010000015">
    <property type="protein sequence ID" value="KAH0757825.1"/>
    <property type="molecule type" value="Genomic_DNA"/>
</dbReference>
<sequence>MGEAEKYDDEGSIIHSMTIVGTSAPMDAMHALDIEEEKDRNRKNAYREAGKSPIVAPKIIKGKGKDSSCSVPTSVLEKMLDFHRVQMLHRHHKFVLIALMEPFQDARNIQKYKRRLAMQYVNYNANGQILVVKGSRYDPPQGVLEEDDKTVPKRCQLAAPTDAIYWP</sequence>
<keyword evidence="2" id="KW-1185">Reference proteome</keyword>